<sequence>MCVLFTMRRAAASREPTPPYLNDCARQGLCAKASNTHAGNQRQATSVPSLKPTGGGTFLASRAPPIGPVHSAPAADVWEAMAETVIESGSIGAAQWLLARCCESYRGVFDGDVNIVVGRRTMAACAAALDRTDLVAWPVYKAWPGVASRSLFAGSLSGAARHHQSCILQ</sequence>
<dbReference type="RefSeq" id="YP_008438787.2">
    <property type="nucleotide sequence ID" value="NC_022098.1"/>
</dbReference>
<dbReference type="GeneID" id="16607495"/>
<name>S4VZB3_9VIRU</name>
<evidence type="ECO:0000313" key="1">
    <source>
        <dbReference type="EMBL" id="AGO85708.2"/>
    </source>
</evidence>
<evidence type="ECO:0000313" key="2">
    <source>
        <dbReference type="Proteomes" id="UP000204584"/>
    </source>
</evidence>
<accession>S4VZB3</accession>
<proteinExistence type="predicted"/>
<reference evidence="1 2" key="1">
    <citation type="journal article" date="2013" name="Science">
        <title>Pandoraviruses: amoeba viruses with genomes up to 2.5 Mb reaching that of parasitic eukaryotes.</title>
        <authorList>
            <person name="Philippe N."/>
            <person name="Legendre M."/>
            <person name="Doutre G."/>
            <person name="Coute Y."/>
            <person name="Poirot O."/>
            <person name="Lescot M."/>
            <person name="Arslan D."/>
            <person name="Seltzer V."/>
            <person name="Bertaux L."/>
            <person name="Bruley C."/>
            <person name="Garin J."/>
            <person name="Claverie J.M."/>
            <person name="Abergel C."/>
        </authorList>
    </citation>
    <scope>NUCLEOTIDE SEQUENCE [LARGE SCALE GENOMIC DNA]</scope>
</reference>
<dbReference type="EMBL" id="KC977571">
    <property type="protein sequence ID" value="AGO85708.2"/>
    <property type="molecule type" value="Genomic_DNA"/>
</dbReference>
<gene>
    <name evidence="1" type="ORF">psal_cds_1326</name>
</gene>
<protein>
    <submittedName>
        <fullName evidence="1">Uncharacterized protein</fullName>
    </submittedName>
</protein>
<dbReference type="Proteomes" id="UP000204584">
    <property type="component" value="Segment"/>
</dbReference>
<keyword evidence="2" id="KW-1185">Reference proteome</keyword>
<dbReference type="KEGG" id="vg:16607495"/>
<organism evidence="1 2">
    <name type="scientific">Pandoravirus salinus</name>
    <dbReference type="NCBI Taxonomy" id="1349410"/>
    <lineage>
        <taxon>Viruses</taxon>
        <taxon>Pandoravirus</taxon>
    </lineage>
</organism>